<evidence type="ECO:0000256" key="3">
    <source>
        <dbReference type="ARBA" id="ARBA00022989"/>
    </source>
</evidence>
<feature type="transmembrane region" description="Helical" evidence="5">
    <location>
        <begin position="97"/>
        <end position="117"/>
    </location>
</feature>
<dbReference type="Gene3D" id="1.20.120.550">
    <property type="entry name" value="Membrane associated eicosanoid/glutathione metabolism-like domain"/>
    <property type="match status" value="1"/>
</dbReference>
<dbReference type="InterPro" id="IPR023352">
    <property type="entry name" value="MAPEG-like_dom_sf"/>
</dbReference>
<keyword evidence="3 5" id="KW-1133">Transmembrane helix</keyword>
<evidence type="ECO:0000256" key="5">
    <source>
        <dbReference type="SAM" id="Phobius"/>
    </source>
</evidence>
<keyword evidence="2 5" id="KW-0812">Transmembrane</keyword>
<name>A0A6A5ZTX0_9PLEO</name>
<dbReference type="GO" id="GO:0016020">
    <property type="term" value="C:membrane"/>
    <property type="evidence" value="ECO:0007669"/>
    <property type="project" value="UniProtKB-SubCell"/>
</dbReference>
<keyword evidence="4 5" id="KW-0472">Membrane</keyword>
<evidence type="ECO:0000313" key="6">
    <source>
        <dbReference type="EMBL" id="KAF2122515.1"/>
    </source>
</evidence>
<dbReference type="OrthoDB" id="19091at2759"/>
<reference evidence="6" key="1">
    <citation type="journal article" date="2020" name="Stud. Mycol.">
        <title>101 Dothideomycetes genomes: a test case for predicting lifestyles and emergence of pathogens.</title>
        <authorList>
            <person name="Haridas S."/>
            <person name="Albert R."/>
            <person name="Binder M."/>
            <person name="Bloem J."/>
            <person name="Labutti K."/>
            <person name="Salamov A."/>
            <person name="Andreopoulos B."/>
            <person name="Baker S."/>
            <person name="Barry K."/>
            <person name="Bills G."/>
            <person name="Bluhm B."/>
            <person name="Cannon C."/>
            <person name="Castanera R."/>
            <person name="Culley D."/>
            <person name="Daum C."/>
            <person name="Ezra D."/>
            <person name="Gonzalez J."/>
            <person name="Henrissat B."/>
            <person name="Kuo A."/>
            <person name="Liang C."/>
            <person name="Lipzen A."/>
            <person name="Lutzoni F."/>
            <person name="Magnuson J."/>
            <person name="Mondo S."/>
            <person name="Nolan M."/>
            <person name="Ohm R."/>
            <person name="Pangilinan J."/>
            <person name="Park H.-J."/>
            <person name="Ramirez L."/>
            <person name="Alfaro M."/>
            <person name="Sun H."/>
            <person name="Tritt A."/>
            <person name="Yoshinaga Y."/>
            <person name="Zwiers L.-H."/>
            <person name="Turgeon B."/>
            <person name="Goodwin S."/>
            <person name="Spatafora J."/>
            <person name="Crous P."/>
            <person name="Grigoriev I."/>
        </authorList>
    </citation>
    <scope>NUCLEOTIDE SEQUENCE</scope>
    <source>
        <strain evidence="6">CBS 627.86</strain>
    </source>
</reference>
<dbReference type="PANTHER" id="PTHR35814:SF1">
    <property type="entry name" value="GLUTATHIONE S-TRANSFERASE-RELATED"/>
    <property type="match status" value="1"/>
</dbReference>
<feature type="transmembrane region" description="Helical" evidence="5">
    <location>
        <begin position="129"/>
        <end position="149"/>
    </location>
</feature>
<sequence length="155" mass="16891">MATKIGLGVPMPLLAPVSAAWAAPFAFYYLFLQNRVVFHRLSNKAYMGHSTDTSKTGNDVKDPLYVANRAQVNFIENVPIAFIIAILAELNGANRKYIGYGLGALFALRVSHVEFGMMTEGSLGTGRPVGYYGTQAVMAAAAGYLAYLVKDYWQI</sequence>
<evidence type="ECO:0000313" key="7">
    <source>
        <dbReference type="Proteomes" id="UP000799770"/>
    </source>
</evidence>
<proteinExistence type="predicted"/>
<dbReference type="Proteomes" id="UP000799770">
    <property type="component" value="Unassembled WGS sequence"/>
</dbReference>
<comment type="subcellular location">
    <subcellularLocation>
        <location evidence="1">Membrane</location>
    </subcellularLocation>
</comment>
<accession>A0A6A5ZTX0</accession>
<dbReference type="PANTHER" id="PTHR35814">
    <property type="match status" value="1"/>
</dbReference>
<dbReference type="SUPFAM" id="SSF161084">
    <property type="entry name" value="MAPEG domain-like"/>
    <property type="match status" value="1"/>
</dbReference>
<gene>
    <name evidence="6" type="ORF">BDV96DRAFT_608538</name>
</gene>
<evidence type="ECO:0000256" key="2">
    <source>
        <dbReference type="ARBA" id="ARBA00022692"/>
    </source>
</evidence>
<dbReference type="Pfam" id="PF01124">
    <property type="entry name" value="MAPEG"/>
    <property type="match status" value="1"/>
</dbReference>
<keyword evidence="7" id="KW-1185">Reference proteome</keyword>
<dbReference type="InterPro" id="IPR001129">
    <property type="entry name" value="Membr-assoc_MAPEG"/>
</dbReference>
<evidence type="ECO:0000256" key="4">
    <source>
        <dbReference type="ARBA" id="ARBA00023136"/>
    </source>
</evidence>
<organism evidence="6 7">
    <name type="scientific">Lophiotrema nucula</name>
    <dbReference type="NCBI Taxonomy" id="690887"/>
    <lineage>
        <taxon>Eukaryota</taxon>
        <taxon>Fungi</taxon>
        <taxon>Dikarya</taxon>
        <taxon>Ascomycota</taxon>
        <taxon>Pezizomycotina</taxon>
        <taxon>Dothideomycetes</taxon>
        <taxon>Pleosporomycetidae</taxon>
        <taxon>Pleosporales</taxon>
        <taxon>Lophiotremataceae</taxon>
        <taxon>Lophiotrema</taxon>
    </lineage>
</organism>
<dbReference type="AlphaFoldDB" id="A0A6A5ZTX0"/>
<protein>
    <submittedName>
        <fullName evidence="6">Membrane-associated, eicosanoid/glutathione metabolism protein</fullName>
    </submittedName>
</protein>
<evidence type="ECO:0000256" key="1">
    <source>
        <dbReference type="ARBA" id="ARBA00004370"/>
    </source>
</evidence>
<dbReference type="EMBL" id="ML977310">
    <property type="protein sequence ID" value="KAF2122515.1"/>
    <property type="molecule type" value="Genomic_DNA"/>
</dbReference>